<sequence length="324" mass="36501">MVYKYPKPFTPSEILPEKVYLQRRTFLQGSSTTLLGLAGAGIPQFAKAVTQSPFGSLNKSSTYSTSESPTSFDDATHYNNFYEFGTDKTDPAKYSGKFKPMPWTLQIDGLVHTPKTFDLDKILSTFPLEERIYRMRCVEAWSMVIPWVGFPLKYLLSQMDIMGSAQYVSFETVVRPAEMPGQSSVFPVISWPYREGLRLDEAMHPLTLLAVGMYGKVLPNQNGAPIRLVVPWKYGFKGIKSIVKISLTEKKPETSWNLLAPNEYGFYANVNPNVDHPRWSQASERVIGAKGGFFSTPTKKTQPFNGYGEEVASLYKNMDLTKSF</sequence>
<dbReference type="Proteomes" id="UP000516349">
    <property type="component" value="Chromosome"/>
</dbReference>
<comment type="cofactor">
    <cofactor evidence="5">
        <name>Mo-molybdopterin</name>
        <dbReference type="ChEBI" id="CHEBI:71302"/>
    </cofactor>
    <text evidence="5">Binds 1 Mo-molybdopterin (Mo-MPT) cofactor per subunit.</text>
</comment>
<comment type="similarity">
    <text evidence="5">Belongs to the MsrP family.</text>
</comment>
<dbReference type="InterPro" id="IPR000572">
    <property type="entry name" value="OxRdtase_Mopterin-bd_dom"/>
</dbReference>
<proteinExistence type="inferred from homology"/>
<dbReference type="InterPro" id="IPR036374">
    <property type="entry name" value="OxRdtase_Mopterin-bd_sf"/>
</dbReference>
<keyword evidence="8" id="KW-1185">Reference proteome</keyword>
<dbReference type="NCBIfam" id="NF003767">
    <property type="entry name" value="PRK05363.1"/>
    <property type="match status" value="1"/>
</dbReference>
<dbReference type="PANTHER" id="PTHR43032:SF3">
    <property type="entry name" value="PROTEIN-METHIONINE-SULFOXIDE REDUCTASE CATALYTIC SUBUNIT MSRP"/>
    <property type="match status" value="1"/>
</dbReference>
<evidence type="ECO:0000313" key="8">
    <source>
        <dbReference type="Proteomes" id="UP000516349"/>
    </source>
</evidence>
<comment type="PTM">
    <text evidence="5">Predicted to be exported by the Tat system. The position of the signal peptide cleavage has not been experimentally proven.</text>
</comment>
<dbReference type="HAMAP" id="MF_01206">
    <property type="entry name" value="MsrP"/>
    <property type="match status" value="1"/>
</dbReference>
<keyword evidence="3 5" id="KW-0732">Signal</keyword>
<feature type="binding site" evidence="5">
    <location>
        <position position="227"/>
    </location>
    <ligand>
        <name>Mo-molybdopterin</name>
        <dbReference type="ChEBI" id="CHEBI:71302"/>
    </ligand>
</feature>
<comment type="subunit">
    <text evidence="5">Heterodimer of a catalytic subunit (MsrP) and a heme-binding subunit (MsrQ).</text>
</comment>
<dbReference type="Pfam" id="PF00174">
    <property type="entry name" value="Oxidored_molyb"/>
    <property type="match status" value="1"/>
</dbReference>
<dbReference type="GO" id="GO:0016672">
    <property type="term" value="F:oxidoreductase activity, acting on a sulfur group of donors, quinone or similar compound as acceptor"/>
    <property type="evidence" value="ECO:0007669"/>
    <property type="project" value="UniProtKB-UniRule"/>
</dbReference>
<keyword evidence="1 5" id="KW-0500">Molybdenum</keyword>
<comment type="catalytic activity">
    <reaction evidence="5">
        <text>L-methionyl-[protein] + a quinone + H2O = L-methionyl-(R)-S-oxide-[protein] + a quinol</text>
        <dbReference type="Rhea" id="RHEA:51296"/>
        <dbReference type="Rhea" id="RHEA-COMP:12313"/>
        <dbReference type="Rhea" id="RHEA-COMP:12314"/>
        <dbReference type="ChEBI" id="CHEBI:15377"/>
        <dbReference type="ChEBI" id="CHEBI:16044"/>
        <dbReference type="ChEBI" id="CHEBI:24646"/>
        <dbReference type="ChEBI" id="CHEBI:45764"/>
        <dbReference type="ChEBI" id="CHEBI:132124"/>
    </reaction>
</comment>
<organism evidence="7 8">
    <name type="scientific">Entomobacter blattae</name>
    <dbReference type="NCBI Taxonomy" id="2762277"/>
    <lineage>
        <taxon>Bacteria</taxon>
        <taxon>Pseudomonadati</taxon>
        <taxon>Pseudomonadota</taxon>
        <taxon>Alphaproteobacteria</taxon>
        <taxon>Acetobacterales</taxon>
        <taxon>Acetobacteraceae</taxon>
        <taxon>Entomobacter</taxon>
    </lineage>
</organism>
<name>A0A7H1NP18_9PROT</name>
<comment type="catalytic activity">
    <reaction evidence="5">
        <text>L-methionyl-[protein] + a quinone + H2O = L-methionyl-(S)-S-oxide-[protein] + a quinol</text>
        <dbReference type="Rhea" id="RHEA:51292"/>
        <dbReference type="Rhea" id="RHEA-COMP:12313"/>
        <dbReference type="Rhea" id="RHEA-COMP:12315"/>
        <dbReference type="ChEBI" id="CHEBI:15377"/>
        <dbReference type="ChEBI" id="CHEBI:16044"/>
        <dbReference type="ChEBI" id="CHEBI:24646"/>
        <dbReference type="ChEBI" id="CHEBI:44120"/>
        <dbReference type="ChEBI" id="CHEBI:132124"/>
    </reaction>
</comment>
<comment type="function">
    <text evidence="5">Part of the MsrPQ system that repairs oxidized periplasmic proteins containing methionine sulfoxide residues (Met-O), using respiratory chain electrons. Thus protects these proteins from oxidative-stress damage caused by reactive species of oxygen and chlorine generated by the host defense mechanisms. MsrPQ is essential for the maintenance of envelope integrity under bleach stress, rescuing a wide series of structurally unrelated periplasmic proteins from methionine oxidation. The catalytic subunit MsrP is non-stereospecific, being able to reduce both (R-) and (S-) diastereoisomers of methionine sulfoxide.</text>
</comment>
<feature type="binding site" evidence="5">
    <location>
        <position position="137"/>
    </location>
    <ligand>
        <name>Mo-molybdopterin</name>
        <dbReference type="ChEBI" id="CHEBI:71302"/>
    </ligand>
    <ligandPart>
        <name>Mo</name>
        <dbReference type="ChEBI" id="CHEBI:28685"/>
    </ligandPart>
</feature>
<evidence type="ECO:0000313" key="7">
    <source>
        <dbReference type="EMBL" id="QNT77528.1"/>
    </source>
</evidence>
<evidence type="ECO:0000256" key="1">
    <source>
        <dbReference type="ARBA" id="ARBA00022505"/>
    </source>
</evidence>
<keyword evidence="4 5" id="KW-0560">Oxidoreductase</keyword>
<dbReference type="PROSITE" id="PS51318">
    <property type="entry name" value="TAT"/>
    <property type="match status" value="1"/>
</dbReference>
<dbReference type="GO" id="GO:0030091">
    <property type="term" value="P:protein repair"/>
    <property type="evidence" value="ECO:0007669"/>
    <property type="project" value="UniProtKB-UniRule"/>
</dbReference>
<protein>
    <recommendedName>
        <fullName evidence="5">Protein-methionine-sulfoxide reductase catalytic subunit MsrP</fullName>
        <ecNumber evidence="5">1.8.5.-</ecNumber>
    </recommendedName>
</protein>
<feature type="binding site" evidence="5">
    <location>
        <begin position="238"/>
        <end position="240"/>
    </location>
    <ligand>
        <name>Mo-molybdopterin</name>
        <dbReference type="ChEBI" id="CHEBI:71302"/>
    </ligand>
</feature>
<evidence type="ECO:0000256" key="5">
    <source>
        <dbReference type="HAMAP-Rule" id="MF_01206"/>
    </source>
</evidence>
<evidence type="ECO:0000256" key="3">
    <source>
        <dbReference type="ARBA" id="ARBA00022729"/>
    </source>
</evidence>
<dbReference type="SUPFAM" id="SSF56524">
    <property type="entry name" value="Oxidoreductase molybdopterin-binding domain"/>
    <property type="match status" value="1"/>
</dbReference>
<dbReference type="InterPro" id="IPR022867">
    <property type="entry name" value="MsrP"/>
</dbReference>
<dbReference type="Gene3D" id="3.90.420.10">
    <property type="entry name" value="Oxidoreductase, molybdopterin-binding domain"/>
    <property type="match status" value="1"/>
</dbReference>
<keyword evidence="2 5" id="KW-0479">Metal-binding</keyword>
<dbReference type="KEGG" id="ebla:JGUZn3_02700"/>
<evidence type="ECO:0000256" key="4">
    <source>
        <dbReference type="ARBA" id="ARBA00023002"/>
    </source>
</evidence>
<feature type="binding site" evidence="5">
    <location>
        <begin position="82"/>
        <end position="83"/>
    </location>
    <ligand>
        <name>Mo-molybdopterin</name>
        <dbReference type="ChEBI" id="CHEBI:71302"/>
    </ligand>
</feature>
<evidence type="ECO:0000256" key="2">
    <source>
        <dbReference type="ARBA" id="ARBA00022723"/>
    </source>
</evidence>
<dbReference type="GO" id="GO:0046872">
    <property type="term" value="F:metal ion binding"/>
    <property type="evidence" value="ECO:0007669"/>
    <property type="project" value="UniProtKB-KW"/>
</dbReference>
<feature type="binding site" evidence="5">
    <location>
        <position position="79"/>
    </location>
    <ligand>
        <name>Mo-molybdopterin</name>
        <dbReference type="ChEBI" id="CHEBI:71302"/>
    </ligand>
</feature>
<feature type="binding site" evidence="5">
    <location>
        <position position="172"/>
    </location>
    <ligand>
        <name>Mo-molybdopterin</name>
        <dbReference type="ChEBI" id="CHEBI:71302"/>
    </ligand>
</feature>
<evidence type="ECO:0000259" key="6">
    <source>
        <dbReference type="Pfam" id="PF00174"/>
    </source>
</evidence>
<dbReference type="AlphaFoldDB" id="A0A7H1NP18"/>
<reference evidence="7 8" key="1">
    <citation type="submission" date="2020-08" db="EMBL/GenBank/DDBJ databases">
        <title>Complete genome sequence of Entomobacter blattae G55GP.</title>
        <authorList>
            <person name="Poehlein A."/>
            <person name="Guzman J."/>
            <person name="Daniel R."/>
            <person name="Vilcinskas A."/>
        </authorList>
    </citation>
    <scope>NUCLEOTIDE SEQUENCE [LARGE SCALE GENOMIC DNA]</scope>
    <source>
        <strain evidence="7 8">G55GP</strain>
    </source>
</reference>
<feature type="binding site" evidence="5">
    <location>
        <position position="222"/>
    </location>
    <ligand>
        <name>Mo-molybdopterin</name>
        <dbReference type="ChEBI" id="CHEBI:71302"/>
    </ligand>
</feature>
<gene>
    <name evidence="5 7" type="primary">msrP</name>
    <name evidence="7" type="ORF">JGUZn3_02700</name>
</gene>
<dbReference type="InterPro" id="IPR006311">
    <property type="entry name" value="TAT_signal"/>
</dbReference>
<dbReference type="EC" id="1.8.5.-" evidence="5"/>
<dbReference type="EMBL" id="CP060244">
    <property type="protein sequence ID" value="QNT77528.1"/>
    <property type="molecule type" value="Genomic_DNA"/>
</dbReference>
<accession>A0A7H1NP18</accession>
<dbReference type="RefSeq" id="WP_203413993.1">
    <property type="nucleotide sequence ID" value="NZ_CP060244.1"/>
</dbReference>
<feature type="domain" description="Oxidoreductase molybdopterin-binding" evidence="6">
    <location>
        <begin position="99"/>
        <end position="256"/>
    </location>
</feature>
<dbReference type="GO" id="GO:0043546">
    <property type="term" value="F:molybdopterin cofactor binding"/>
    <property type="evidence" value="ECO:0007669"/>
    <property type="project" value="UniProtKB-UniRule"/>
</dbReference>
<dbReference type="PANTHER" id="PTHR43032">
    <property type="entry name" value="PROTEIN-METHIONINE-SULFOXIDE REDUCTASE"/>
    <property type="match status" value="1"/>
</dbReference>